<dbReference type="Pfam" id="PF00122">
    <property type="entry name" value="E1-E2_ATPase"/>
    <property type="match status" value="1"/>
</dbReference>
<dbReference type="InterPro" id="IPR023214">
    <property type="entry name" value="HAD_sf"/>
</dbReference>
<dbReference type="InterPro" id="IPR023298">
    <property type="entry name" value="ATPase_P-typ_TM_dom_sf"/>
</dbReference>
<dbReference type="FunFam" id="3.40.50.1000:FF:000144">
    <property type="entry name" value="copper-transporting ATPase 1 isoform X2"/>
    <property type="match status" value="1"/>
</dbReference>
<dbReference type="GO" id="GO:0140581">
    <property type="term" value="F:P-type monovalent copper transporter activity"/>
    <property type="evidence" value="ECO:0007669"/>
    <property type="project" value="UniProtKB-EC"/>
</dbReference>
<evidence type="ECO:0000256" key="15">
    <source>
        <dbReference type="RuleBase" id="RU362081"/>
    </source>
</evidence>
<dbReference type="GO" id="GO:0055070">
    <property type="term" value="P:copper ion homeostasis"/>
    <property type="evidence" value="ECO:0007669"/>
    <property type="project" value="TreeGrafter"/>
</dbReference>
<dbReference type="InterPro" id="IPR027256">
    <property type="entry name" value="P-typ_ATPase_IB"/>
</dbReference>
<evidence type="ECO:0000256" key="2">
    <source>
        <dbReference type="ARBA" id="ARBA00006024"/>
    </source>
</evidence>
<dbReference type="GO" id="GO:0016887">
    <property type="term" value="F:ATP hydrolysis activity"/>
    <property type="evidence" value="ECO:0007669"/>
    <property type="project" value="InterPro"/>
</dbReference>
<evidence type="ECO:0000313" key="19">
    <source>
        <dbReference type="Proteomes" id="UP000816034"/>
    </source>
</evidence>
<dbReference type="InterPro" id="IPR036412">
    <property type="entry name" value="HAD-like_sf"/>
</dbReference>
<dbReference type="Gene3D" id="3.40.50.1000">
    <property type="entry name" value="HAD superfamily/HAD-like"/>
    <property type="match status" value="1"/>
</dbReference>
<dbReference type="InterPro" id="IPR001757">
    <property type="entry name" value="P_typ_ATPase"/>
</dbReference>
<dbReference type="NCBIfam" id="TIGR01494">
    <property type="entry name" value="ATPase_P-type"/>
    <property type="match status" value="2"/>
</dbReference>
<dbReference type="InterPro" id="IPR023299">
    <property type="entry name" value="ATPase_P-typ_cyto_dom_N"/>
</dbReference>
<dbReference type="CDD" id="cd00371">
    <property type="entry name" value="HMA"/>
    <property type="match status" value="1"/>
</dbReference>
<evidence type="ECO:0000256" key="7">
    <source>
        <dbReference type="ARBA" id="ARBA00022741"/>
    </source>
</evidence>
<keyword evidence="10" id="KW-1278">Translocase</keyword>
<evidence type="ECO:0000259" key="17">
    <source>
        <dbReference type="PROSITE" id="PS50846"/>
    </source>
</evidence>
<reference evidence="18 19" key="1">
    <citation type="journal article" date="2018" name="BMC Genomics">
        <title>The genome of Naegleria lovaniensis, the basis for a comparative approach to unravel pathogenicity factors of the human pathogenic amoeba N. fowleri.</title>
        <authorList>
            <person name="Liechti N."/>
            <person name="Schurch N."/>
            <person name="Bruggmann R."/>
            <person name="Wittwer M."/>
        </authorList>
    </citation>
    <scope>NUCLEOTIDE SEQUENCE [LARGE SCALE GENOMIC DNA]</scope>
    <source>
        <strain evidence="18 19">ATCC 30569</strain>
    </source>
</reference>
<evidence type="ECO:0000256" key="4">
    <source>
        <dbReference type="ARBA" id="ARBA00022448"/>
    </source>
</evidence>
<evidence type="ECO:0000256" key="12">
    <source>
        <dbReference type="ARBA" id="ARBA00023008"/>
    </source>
</evidence>
<dbReference type="SUPFAM" id="SSF55008">
    <property type="entry name" value="HMA, heavy metal-associated domain"/>
    <property type="match status" value="1"/>
</dbReference>
<dbReference type="GO" id="GO:0016020">
    <property type="term" value="C:membrane"/>
    <property type="evidence" value="ECO:0007669"/>
    <property type="project" value="UniProtKB-SubCell"/>
</dbReference>
<name>A0AA88GUI9_NAELO</name>
<comment type="caution">
    <text evidence="18">The sequence shown here is derived from an EMBL/GenBank/DDBJ whole genome shotgun (WGS) entry which is preliminary data.</text>
</comment>
<organism evidence="18 19">
    <name type="scientific">Naegleria lovaniensis</name>
    <name type="common">Amoeba</name>
    <dbReference type="NCBI Taxonomy" id="51637"/>
    <lineage>
        <taxon>Eukaryota</taxon>
        <taxon>Discoba</taxon>
        <taxon>Heterolobosea</taxon>
        <taxon>Tetramitia</taxon>
        <taxon>Eutetramitia</taxon>
        <taxon>Vahlkampfiidae</taxon>
        <taxon>Naegleria</taxon>
    </lineage>
</organism>
<dbReference type="NCBIfam" id="TIGR01525">
    <property type="entry name" value="ATPase-IB_hvy"/>
    <property type="match status" value="1"/>
</dbReference>
<dbReference type="InterPro" id="IPR006121">
    <property type="entry name" value="HMA_dom"/>
</dbReference>
<dbReference type="Gene3D" id="2.70.150.10">
    <property type="entry name" value="Calcium-transporting ATPase, cytoplasmic transduction domain A"/>
    <property type="match status" value="1"/>
</dbReference>
<comment type="subcellular location">
    <subcellularLocation>
        <location evidence="1">Endomembrane system</location>
        <topology evidence="1">Multi-pass membrane protein</topology>
    </subcellularLocation>
    <subcellularLocation>
        <location evidence="15">Membrane</location>
    </subcellularLocation>
</comment>
<dbReference type="SFLD" id="SFLDF00027">
    <property type="entry name" value="p-type_atpase"/>
    <property type="match status" value="1"/>
</dbReference>
<dbReference type="EC" id="7.2.2.8" evidence="3"/>
<keyword evidence="12" id="KW-0186">Copper</keyword>
<evidence type="ECO:0000256" key="9">
    <source>
        <dbReference type="ARBA" id="ARBA00022840"/>
    </source>
</evidence>
<evidence type="ECO:0000256" key="13">
    <source>
        <dbReference type="ARBA" id="ARBA00023065"/>
    </source>
</evidence>
<keyword evidence="6 15" id="KW-0479">Metal-binding</keyword>
<dbReference type="AlphaFoldDB" id="A0AA88GUI9"/>
<keyword evidence="13" id="KW-0406">Ion transport</keyword>
<dbReference type="InterPro" id="IPR059000">
    <property type="entry name" value="ATPase_P-type_domA"/>
</dbReference>
<evidence type="ECO:0000313" key="18">
    <source>
        <dbReference type="EMBL" id="KAG2386248.1"/>
    </source>
</evidence>
<feature type="transmembrane region" description="Helical" evidence="15">
    <location>
        <begin position="461"/>
        <end position="480"/>
    </location>
</feature>
<dbReference type="PRINTS" id="PR00120">
    <property type="entry name" value="HATPASE"/>
</dbReference>
<dbReference type="GO" id="GO:0005507">
    <property type="term" value="F:copper ion binding"/>
    <property type="evidence" value="ECO:0007669"/>
    <property type="project" value="TreeGrafter"/>
</dbReference>
<dbReference type="InterPro" id="IPR044492">
    <property type="entry name" value="P_typ_ATPase_HD_dom"/>
</dbReference>
<evidence type="ECO:0000256" key="11">
    <source>
        <dbReference type="ARBA" id="ARBA00022989"/>
    </source>
</evidence>
<dbReference type="Gene3D" id="3.30.70.100">
    <property type="match status" value="1"/>
</dbReference>
<proteinExistence type="inferred from homology"/>
<dbReference type="SUPFAM" id="SSF81653">
    <property type="entry name" value="Calcium ATPase, transduction domain A"/>
    <property type="match status" value="1"/>
</dbReference>
<evidence type="ECO:0000256" key="14">
    <source>
        <dbReference type="ARBA" id="ARBA00023136"/>
    </source>
</evidence>
<keyword evidence="19" id="KW-1185">Reference proteome</keyword>
<feature type="transmembrane region" description="Helical" evidence="15">
    <location>
        <begin position="758"/>
        <end position="786"/>
    </location>
</feature>
<evidence type="ECO:0000256" key="3">
    <source>
        <dbReference type="ARBA" id="ARBA00012517"/>
    </source>
</evidence>
<dbReference type="SUPFAM" id="SSF56784">
    <property type="entry name" value="HAD-like"/>
    <property type="match status" value="1"/>
</dbReference>
<dbReference type="PANTHER" id="PTHR43520">
    <property type="entry name" value="ATP7, ISOFORM B"/>
    <property type="match status" value="1"/>
</dbReference>
<dbReference type="Gene3D" id="3.40.1110.10">
    <property type="entry name" value="Calcium-transporting ATPase, cytoplasmic domain N"/>
    <property type="match status" value="1"/>
</dbReference>
<evidence type="ECO:0000256" key="6">
    <source>
        <dbReference type="ARBA" id="ARBA00022723"/>
    </source>
</evidence>
<dbReference type="PANTHER" id="PTHR43520:SF4">
    <property type="entry name" value="P-TYPE ATPASE"/>
    <property type="match status" value="1"/>
</dbReference>
<evidence type="ECO:0000256" key="8">
    <source>
        <dbReference type="ARBA" id="ARBA00022796"/>
    </source>
</evidence>
<feature type="transmembrane region" description="Helical" evidence="15">
    <location>
        <begin position="1111"/>
        <end position="1134"/>
    </location>
</feature>
<dbReference type="GeneID" id="68095149"/>
<dbReference type="InterPro" id="IPR018303">
    <property type="entry name" value="ATPase_P-typ_P_site"/>
</dbReference>
<evidence type="ECO:0000256" key="16">
    <source>
        <dbReference type="SAM" id="MobiDB-lite"/>
    </source>
</evidence>
<dbReference type="Pfam" id="PF00403">
    <property type="entry name" value="HMA"/>
    <property type="match status" value="1"/>
</dbReference>
<dbReference type="InterPro" id="IPR036163">
    <property type="entry name" value="HMA_dom_sf"/>
</dbReference>
<dbReference type="CDD" id="cd02094">
    <property type="entry name" value="P-type_ATPase_Cu-like"/>
    <property type="match status" value="1"/>
</dbReference>
<feature type="transmembrane region" description="Helical" evidence="15">
    <location>
        <begin position="1140"/>
        <end position="1160"/>
    </location>
</feature>
<feature type="transmembrane region" description="Helical" evidence="15">
    <location>
        <begin position="536"/>
        <end position="553"/>
    </location>
</feature>
<keyword evidence="7 15" id="KW-0547">Nucleotide-binding</keyword>
<dbReference type="EMBL" id="PYSW02000016">
    <property type="protein sequence ID" value="KAG2386248.1"/>
    <property type="molecule type" value="Genomic_DNA"/>
</dbReference>
<accession>A0AA88GUI9</accession>
<dbReference type="FunFam" id="2.70.150.10:FF:000002">
    <property type="entry name" value="Copper-transporting ATPase 1, putative"/>
    <property type="match status" value="1"/>
</dbReference>
<evidence type="ECO:0000256" key="5">
    <source>
        <dbReference type="ARBA" id="ARBA00022692"/>
    </source>
</evidence>
<protein>
    <recommendedName>
        <fullName evidence="3">P-type Cu(+) transporter</fullName>
        <ecNumber evidence="3">7.2.2.8</ecNumber>
    </recommendedName>
</protein>
<dbReference type="PRINTS" id="PR00119">
    <property type="entry name" value="CATATPASE"/>
</dbReference>
<keyword evidence="9 15" id="KW-0067">ATP-binding</keyword>
<dbReference type="InterPro" id="IPR008250">
    <property type="entry name" value="ATPase_P-typ_transduc_dom_A_sf"/>
</dbReference>
<feature type="transmembrane region" description="Helical" evidence="15">
    <location>
        <begin position="714"/>
        <end position="738"/>
    </location>
</feature>
<dbReference type="GO" id="GO:0043682">
    <property type="term" value="F:P-type divalent copper transporter activity"/>
    <property type="evidence" value="ECO:0007669"/>
    <property type="project" value="TreeGrafter"/>
</dbReference>
<evidence type="ECO:0000256" key="1">
    <source>
        <dbReference type="ARBA" id="ARBA00004127"/>
    </source>
</evidence>
<dbReference type="RefSeq" id="XP_044550240.1">
    <property type="nucleotide sequence ID" value="XM_044692139.1"/>
</dbReference>
<keyword evidence="8" id="KW-0187">Copper transport</keyword>
<evidence type="ECO:0000256" key="10">
    <source>
        <dbReference type="ARBA" id="ARBA00022967"/>
    </source>
</evidence>
<gene>
    <name evidence="18" type="ORF">C9374_002694</name>
</gene>
<dbReference type="Pfam" id="PF00702">
    <property type="entry name" value="Hydrolase"/>
    <property type="match status" value="1"/>
</dbReference>
<feature type="region of interest" description="Disordered" evidence="16">
    <location>
        <begin position="20"/>
        <end position="40"/>
    </location>
</feature>
<dbReference type="SUPFAM" id="SSF81665">
    <property type="entry name" value="Calcium ATPase, transmembrane domain M"/>
    <property type="match status" value="1"/>
</dbReference>
<keyword evidence="4" id="KW-0813">Transport</keyword>
<feature type="transmembrane region" description="Helical" evidence="15">
    <location>
        <begin position="501"/>
        <end position="524"/>
    </location>
</feature>
<dbReference type="SFLD" id="SFLDS00003">
    <property type="entry name" value="Haloacid_Dehalogenase"/>
    <property type="match status" value="1"/>
</dbReference>
<dbReference type="GO" id="GO:0012505">
    <property type="term" value="C:endomembrane system"/>
    <property type="evidence" value="ECO:0007669"/>
    <property type="project" value="UniProtKB-SubCell"/>
</dbReference>
<dbReference type="GO" id="GO:0005524">
    <property type="term" value="F:ATP binding"/>
    <property type="evidence" value="ECO:0007669"/>
    <property type="project" value="UniProtKB-UniRule"/>
</dbReference>
<comment type="similarity">
    <text evidence="2 15">Belongs to the cation transport ATPase (P-type) (TC 3.A.3) family. Type IB subfamily.</text>
</comment>
<keyword evidence="5 15" id="KW-0812">Transmembrane</keyword>
<dbReference type="SFLD" id="SFLDG00002">
    <property type="entry name" value="C1.7:_P-type_atpase_like"/>
    <property type="match status" value="1"/>
</dbReference>
<dbReference type="Proteomes" id="UP000816034">
    <property type="component" value="Unassembled WGS sequence"/>
</dbReference>
<feature type="domain" description="HMA" evidence="17">
    <location>
        <begin position="307"/>
        <end position="373"/>
    </location>
</feature>
<dbReference type="PROSITE" id="PS00154">
    <property type="entry name" value="ATPASE_E1_E2"/>
    <property type="match status" value="1"/>
</dbReference>
<dbReference type="PROSITE" id="PS50846">
    <property type="entry name" value="HMA_2"/>
    <property type="match status" value="1"/>
</dbReference>
<keyword evidence="11 15" id="KW-1133">Transmembrane helix</keyword>
<keyword evidence="14 15" id="KW-0472">Membrane</keyword>
<sequence>MKDPLLRPLLLTATLDLQNTEDEQTQPITEDEKFSSNQEASCSYERSKEAINDLCAERPNIASRTTTRDDSTFEDTEIKCTKSCCRKIKEDELKIIPSRPNCSNNCCRVSDNEKELSKQQQQTTQTTCHGYDGKEEGPRCCQNNNQNNSQQTISTNCDSETTRSTITLSVLNKTTSKREKKEELVKNEAVITEEASEETCCSNGATVPSSSNCCTKSGCTKTNQIDLTATTTSTSSMSSGCIKSCCKKASMNLSEVTTTCSKPLQETSSCCTSGKCSKKSTTMQHLSQIQDCDESSIAVHIKDSKLTILHLTVQQLHCSDCATMVEETLLKRKGISQARVMDITNSARIVYDSSLIGEDEIIEHIESSSMTNTSIVSYYFLQEVAPQQITLLQQGMKDQFPKALSGSFYDSQKRILTIHYDPDQTGARSLKDFISLMLLVFVVPMMHELDAYLEQEIIQGLNRSVLLCWLLATPIQFYFGKPLYLSAYRALRYARKPNMDTLVMLSTTTAYLYSVVNVVVAFFLKSYHAEVFFETSAMLLTFIILGRFLEMVAKGQTSNMLSKMMELKVNRALWIHTKSLSNSVSQLLEHSDHFQTTTTAHNHHPQEPLIEEEIDIHLVQRGDILKVLPGSRIPTDGIVIHGTTSVDESMISGESMPVPKRVHDSVFGSTINQNGTIFMKVTKIASENTLAAIDKLIRESQSSKVPIQRIADTVSAYFVPIIMILSALAFALWISLAYSQVLQIPEHMHPFTFALQFALAILVISCPCAISLAAPTAVMVGIGMAAKFGVLVKSGQVMEMCHKVNCIIFDKTGTVTHGKPVVTDIEILEEHALEWSEEKFLQVIGSAEMGSEHIIGKAIVEHVHSLKKEISLSNPTDYVAEPGKGLTCSVSLIHTFATDSHIHKEEEHSYKEEEHSYSVAAGHFDFILEHSKTCPPPSSFQERIHQLENEGKTVVCVAINSTLIGMIALADTPKEEASLVVHELKQRGIEVWMISGDNPRTTQYIASQIGIDHFMGGVLPAEKAQKVKELQYCSNTTTSHHQKQQRTVCMVGDGINDSPSLAAAHVGMAIGAGSDIALETADVVLVKSNLKDVLVALDLSKTTFQRIKMNFAWAFFYNLIGIPLAAGALFPVLGVTIPPALAGLSEIFSSLPVVLFSLMLKTFKPRELTKVY</sequence>